<name>A0AAN6PW91_9PEZI</name>
<sequence>MYWPDELPQGTHDGRKAIQGRQHYHGMNELIASNYMATINALSVASQAQVKQWDEKNDEEIQDTLYWRQAFDITTYELSTVELFCSCNTPGNPDKMLIECTTEACKKWMHEQCIVDDALTALYKRSGTDKLHVAPVHPKKGENGDEGKRPLSPSETGAETNGDGARPWEGLFEALLKPPDMDPPIIEFRDLQDGVVDGEKTWTEPVKCLLCGNHFN</sequence>
<accession>A0AAN6PW91</accession>
<dbReference type="Proteomes" id="UP001305647">
    <property type="component" value="Unassembled WGS sequence"/>
</dbReference>
<organism evidence="2 3">
    <name type="scientific">Parathielavia hyrcaniae</name>
    <dbReference type="NCBI Taxonomy" id="113614"/>
    <lineage>
        <taxon>Eukaryota</taxon>
        <taxon>Fungi</taxon>
        <taxon>Dikarya</taxon>
        <taxon>Ascomycota</taxon>
        <taxon>Pezizomycotina</taxon>
        <taxon>Sordariomycetes</taxon>
        <taxon>Sordariomycetidae</taxon>
        <taxon>Sordariales</taxon>
        <taxon>Chaetomiaceae</taxon>
        <taxon>Parathielavia</taxon>
    </lineage>
</organism>
<feature type="region of interest" description="Disordered" evidence="1">
    <location>
        <begin position="133"/>
        <end position="166"/>
    </location>
</feature>
<dbReference type="AlphaFoldDB" id="A0AAN6PW91"/>
<comment type="caution">
    <text evidence="2">The sequence shown here is derived from an EMBL/GenBank/DDBJ whole genome shotgun (WGS) entry which is preliminary data.</text>
</comment>
<proteinExistence type="predicted"/>
<dbReference type="EMBL" id="MU863711">
    <property type="protein sequence ID" value="KAK4096511.1"/>
    <property type="molecule type" value="Genomic_DNA"/>
</dbReference>
<evidence type="ECO:0000313" key="2">
    <source>
        <dbReference type="EMBL" id="KAK4096511.1"/>
    </source>
</evidence>
<protein>
    <submittedName>
        <fullName evidence="2">Uncharacterized protein</fullName>
    </submittedName>
</protein>
<evidence type="ECO:0000313" key="3">
    <source>
        <dbReference type="Proteomes" id="UP001305647"/>
    </source>
</evidence>
<dbReference type="PANTHER" id="PTHR46364">
    <property type="entry name" value="OS08G0421900 PROTEIN"/>
    <property type="match status" value="1"/>
</dbReference>
<dbReference type="SUPFAM" id="SSF57903">
    <property type="entry name" value="FYVE/PHD zinc finger"/>
    <property type="match status" value="1"/>
</dbReference>
<dbReference type="InterPro" id="IPR013083">
    <property type="entry name" value="Znf_RING/FYVE/PHD"/>
</dbReference>
<dbReference type="InterPro" id="IPR011011">
    <property type="entry name" value="Znf_FYVE_PHD"/>
</dbReference>
<gene>
    <name evidence="2" type="ORF">N658DRAFT_553648</name>
</gene>
<feature type="compositionally biased region" description="Basic and acidic residues" evidence="1">
    <location>
        <begin position="139"/>
        <end position="149"/>
    </location>
</feature>
<evidence type="ECO:0000256" key="1">
    <source>
        <dbReference type="SAM" id="MobiDB-lite"/>
    </source>
</evidence>
<reference evidence="2" key="1">
    <citation type="journal article" date="2023" name="Mol. Phylogenet. Evol.">
        <title>Genome-scale phylogeny and comparative genomics of the fungal order Sordariales.</title>
        <authorList>
            <person name="Hensen N."/>
            <person name="Bonometti L."/>
            <person name="Westerberg I."/>
            <person name="Brannstrom I.O."/>
            <person name="Guillou S."/>
            <person name="Cros-Aarteil S."/>
            <person name="Calhoun S."/>
            <person name="Haridas S."/>
            <person name="Kuo A."/>
            <person name="Mondo S."/>
            <person name="Pangilinan J."/>
            <person name="Riley R."/>
            <person name="LaButti K."/>
            <person name="Andreopoulos B."/>
            <person name="Lipzen A."/>
            <person name="Chen C."/>
            <person name="Yan M."/>
            <person name="Daum C."/>
            <person name="Ng V."/>
            <person name="Clum A."/>
            <person name="Steindorff A."/>
            <person name="Ohm R.A."/>
            <person name="Martin F."/>
            <person name="Silar P."/>
            <person name="Natvig D.O."/>
            <person name="Lalanne C."/>
            <person name="Gautier V."/>
            <person name="Ament-Velasquez S.L."/>
            <person name="Kruys A."/>
            <person name="Hutchinson M.I."/>
            <person name="Powell A.J."/>
            <person name="Barry K."/>
            <person name="Miller A.N."/>
            <person name="Grigoriev I.V."/>
            <person name="Debuchy R."/>
            <person name="Gladieux P."/>
            <person name="Hiltunen Thoren M."/>
            <person name="Johannesson H."/>
        </authorList>
    </citation>
    <scope>NUCLEOTIDE SEQUENCE</scope>
    <source>
        <strain evidence="2">CBS 757.83</strain>
    </source>
</reference>
<dbReference type="Gene3D" id="3.30.40.10">
    <property type="entry name" value="Zinc/RING finger domain, C3HC4 (zinc finger)"/>
    <property type="match status" value="1"/>
</dbReference>
<keyword evidence="3" id="KW-1185">Reference proteome</keyword>
<reference evidence="2" key="2">
    <citation type="submission" date="2023-05" db="EMBL/GenBank/DDBJ databases">
        <authorList>
            <consortium name="Lawrence Berkeley National Laboratory"/>
            <person name="Steindorff A."/>
            <person name="Hensen N."/>
            <person name="Bonometti L."/>
            <person name="Westerberg I."/>
            <person name="Brannstrom I.O."/>
            <person name="Guillou S."/>
            <person name="Cros-Aarteil S."/>
            <person name="Calhoun S."/>
            <person name="Haridas S."/>
            <person name="Kuo A."/>
            <person name="Mondo S."/>
            <person name="Pangilinan J."/>
            <person name="Riley R."/>
            <person name="Labutti K."/>
            <person name="Andreopoulos B."/>
            <person name="Lipzen A."/>
            <person name="Chen C."/>
            <person name="Yanf M."/>
            <person name="Daum C."/>
            <person name="Ng V."/>
            <person name="Clum A."/>
            <person name="Ohm R."/>
            <person name="Martin F."/>
            <person name="Silar P."/>
            <person name="Natvig D."/>
            <person name="Lalanne C."/>
            <person name="Gautier V."/>
            <person name="Ament-Velasquez S.L."/>
            <person name="Kruys A."/>
            <person name="Hutchinson M.I."/>
            <person name="Powell A.J."/>
            <person name="Barry K."/>
            <person name="Miller A.N."/>
            <person name="Grigoriev I.V."/>
            <person name="Debuchy R."/>
            <person name="Gladieux P."/>
            <person name="Thoren M.H."/>
            <person name="Johannesson H."/>
        </authorList>
    </citation>
    <scope>NUCLEOTIDE SEQUENCE</scope>
    <source>
        <strain evidence="2">CBS 757.83</strain>
    </source>
</reference>